<evidence type="ECO:0000259" key="2">
    <source>
        <dbReference type="Pfam" id="PF01172"/>
    </source>
</evidence>
<comment type="caution">
    <text evidence="3">The sequence shown here is derived from an EMBL/GenBank/DDBJ whole genome shotgun (WGS) entry which is preliminary data.</text>
</comment>
<gene>
    <name evidence="3" type="ORF">PVAG01_04094</name>
</gene>
<dbReference type="Proteomes" id="UP001629113">
    <property type="component" value="Unassembled WGS sequence"/>
</dbReference>
<evidence type="ECO:0000256" key="1">
    <source>
        <dbReference type="SAM" id="MobiDB-lite"/>
    </source>
</evidence>
<dbReference type="InterPro" id="IPR036786">
    <property type="entry name" value="Ribosome_mat_SBDS_N_sf"/>
</dbReference>
<organism evidence="3 4">
    <name type="scientific">Phlyctema vagabunda</name>
    <dbReference type="NCBI Taxonomy" id="108571"/>
    <lineage>
        <taxon>Eukaryota</taxon>
        <taxon>Fungi</taxon>
        <taxon>Dikarya</taxon>
        <taxon>Ascomycota</taxon>
        <taxon>Pezizomycotina</taxon>
        <taxon>Leotiomycetes</taxon>
        <taxon>Helotiales</taxon>
        <taxon>Dermateaceae</taxon>
        <taxon>Phlyctema</taxon>
    </lineage>
</organism>
<dbReference type="PANTHER" id="PTHR10927">
    <property type="entry name" value="RIBOSOME MATURATION PROTEIN SBDS"/>
    <property type="match status" value="1"/>
</dbReference>
<evidence type="ECO:0000313" key="3">
    <source>
        <dbReference type="EMBL" id="KAL3424813.1"/>
    </source>
</evidence>
<reference evidence="3 4" key="1">
    <citation type="submission" date="2024-06" db="EMBL/GenBank/DDBJ databases">
        <title>Complete genome of Phlyctema vagabunda strain 19-DSS-EL-015.</title>
        <authorList>
            <person name="Fiorenzani C."/>
        </authorList>
    </citation>
    <scope>NUCLEOTIDE SEQUENCE [LARGE SCALE GENOMIC DNA]</scope>
    <source>
        <strain evidence="3 4">19-DSS-EL-015</strain>
    </source>
</reference>
<name>A0ABR4PN99_9HELO</name>
<dbReference type="EMBL" id="JBFCZG010000003">
    <property type="protein sequence ID" value="KAL3424813.1"/>
    <property type="molecule type" value="Genomic_DNA"/>
</dbReference>
<dbReference type="PANTHER" id="PTHR10927:SF2">
    <property type="entry name" value="RESTRICTION OF TELOMERE CAPPING PROTEIN 3"/>
    <property type="match status" value="1"/>
</dbReference>
<dbReference type="Gene3D" id="3.30.1250.10">
    <property type="entry name" value="Ribosome maturation protein SBDS, N-terminal domain"/>
    <property type="match status" value="1"/>
</dbReference>
<feature type="region of interest" description="Disordered" evidence="1">
    <location>
        <begin position="94"/>
        <end position="114"/>
    </location>
</feature>
<keyword evidence="4" id="KW-1185">Reference proteome</keyword>
<dbReference type="SUPFAM" id="SSF89895">
    <property type="entry name" value="FYSH domain"/>
    <property type="match status" value="1"/>
</dbReference>
<protein>
    <submittedName>
        <fullName evidence="3">Shwachman-Bodian-Diamond syndrome protein</fullName>
    </submittedName>
</protein>
<dbReference type="InterPro" id="IPR039100">
    <property type="entry name" value="Sdo1/SBDS-like"/>
</dbReference>
<dbReference type="InterPro" id="IPR019783">
    <property type="entry name" value="SDO1/SBDS_N"/>
</dbReference>
<feature type="domain" description="Ribosome maturation protein SDO1/SBDS N-terminal" evidence="2">
    <location>
        <begin position="8"/>
        <end position="97"/>
    </location>
</feature>
<dbReference type="Pfam" id="PF01172">
    <property type="entry name" value="SBDS_N"/>
    <property type="match status" value="1"/>
</dbReference>
<accession>A0ABR4PN99</accession>
<sequence length="114" mass="12573">MVRGEAVQTKVHYKGNTEDFVIFVDSPAEVKKWKEDKSIALANFISSFKIFVTHKHGAQGQLDGASNSTLDNEFGTHVEDEVIKLILEKGSLQEVEGTDRQGPKNDSMGSRAAH</sequence>
<evidence type="ECO:0000313" key="4">
    <source>
        <dbReference type="Proteomes" id="UP001629113"/>
    </source>
</evidence>
<proteinExistence type="predicted"/>